<evidence type="ECO:0000313" key="2">
    <source>
        <dbReference type="EMBL" id="KAJ8875715.1"/>
    </source>
</evidence>
<organism evidence="2 3">
    <name type="scientific">Dryococelus australis</name>
    <dbReference type="NCBI Taxonomy" id="614101"/>
    <lineage>
        <taxon>Eukaryota</taxon>
        <taxon>Metazoa</taxon>
        <taxon>Ecdysozoa</taxon>
        <taxon>Arthropoda</taxon>
        <taxon>Hexapoda</taxon>
        <taxon>Insecta</taxon>
        <taxon>Pterygota</taxon>
        <taxon>Neoptera</taxon>
        <taxon>Polyneoptera</taxon>
        <taxon>Phasmatodea</taxon>
        <taxon>Verophasmatodea</taxon>
        <taxon>Anareolatae</taxon>
        <taxon>Phasmatidae</taxon>
        <taxon>Eurycanthinae</taxon>
        <taxon>Dryococelus</taxon>
    </lineage>
</organism>
<keyword evidence="3" id="KW-1185">Reference proteome</keyword>
<feature type="compositionally biased region" description="Polar residues" evidence="1">
    <location>
        <begin position="87"/>
        <end position="99"/>
    </location>
</feature>
<proteinExistence type="predicted"/>
<dbReference type="EMBL" id="JARBHB010000009">
    <property type="protein sequence ID" value="KAJ8875715.1"/>
    <property type="molecule type" value="Genomic_DNA"/>
</dbReference>
<feature type="region of interest" description="Disordered" evidence="1">
    <location>
        <begin position="87"/>
        <end position="112"/>
    </location>
</feature>
<name>A0ABQ9GUL3_9NEOP</name>
<sequence>MMEFLTAKKALPFTRPFKEDRNTNVVISNIPADMTPDELQMELQNLGFHIRRLRNTAHLALNSAGGDRNMATMPQTAAAKWPVSNVHETTGRTNAQSPRQLRPHVQTVEKTT</sequence>
<evidence type="ECO:0000313" key="3">
    <source>
        <dbReference type="Proteomes" id="UP001159363"/>
    </source>
</evidence>
<dbReference type="Proteomes" id="UP001159363">
    <property type="component" value="Chromosome 8"/>
</dbReference>
<gene>
    <name evidence="2" type="ORF">PR048_023614</name>
</gene>
<protein>
    <submittedName>
        <fullName evidence="2">Uncharacterized protein</fullName>
    </submittedName>
</protein>
<accession>A0ABQ9GUL3</accession>
<evidence type="ECO:0000256" key="1">
    <source>
        <dbReference type="SAM" id="MobiDB-lite"/>
    </source>
</evidence>
<reference evidence="2 3" key="1">
    <citation type="submission" date="2023-02" db="EMBL/GenBank/DDBJ databases">
        <title>LHISI_Scaffold_Assembly.</title>
        <authorList>
            <person name="Stuart O.P."/>
            <person name="Cleave R."/>
            <person name="Magrath M.J.L."/>
            <person name="Mikheyev A.S."/>
        </authorList>
    </citation>
    <scope>NUCLEOTIDE SEQUENCE [LARGE SCALE GENOMIC DNA]</scope>
    <source>
        <strain evidence="2">Daus_M_001</strain>
        <tissue evidence="2">Leg muscle</tissue>
    </source>
</reference>
<comment type="caution">
    <text evidence="2">The sequence shown here is derived from an EMBL/GenBank/DDBJ whole genome shotgun (WGS) entry which is preliminary data.</text>
</comment>